<gene>
    <name evidence="2" type="ORF">SNAT2548_LOCUS23650</name>
</gene>
<proteinExistence type="predicted"/>
<evidence type="ECO:0000313" key="2">
    <source>
        <dbReference type="EMBL" id="CAE7435452.1"/>
    </source>
</evidence>
<comment type="caution">
    <text evidence="2">The sequence shown here is derived from an EMBL/GenBank/DDBJ whole genome shotgun (WGS) entry which is preliminary data.</text>
</comment>
<dbReference type="AlphaFoldDB" id="A0A812REG5"/>
<sequence>MIEYPVYGRIPVCESRRERTMPYTQLRLLDGAEEIRALFVMFPVLVATLHSNDAGAEAATMRSLFACAVAVDMRLKYGFSKYLTWLVAIPAGCVVADILTTYFVNAKWLFAWPGMMWSAFDTMR</sequence>
<keyword evidence="3" id="KW-1185">Reference proteome</keyword>
<name>A0A812REG5_9DINO</name>
<feature type="transmembrane region" description="Helical" evidence="1">
    <location>
        <begin position="82"/>
        <end position="104"/>
    </location>
</feature>
<reference evidence="2" key="1">
    <citation type="submission" date="2021-02" db="EMBL/GenBank/DDBJ databases">
        <authorList>
            <person name="Dougan E. K."/>
            <person name="Rhodes N."/>
            <person name="Thang M."/>
            <person name="Chan C."/>
        </authorList>
    </citation>
    <scope>NUCLEOTIDE SEQUENCE</scope>
</reference>
<keyword evidence="1" id="KW-0472">Membrane</keyword>
<evidence type="ECO:0000313" key="3">
    <source>
        <dbReference type="Proteomes" id="UP000604046"/>
    </source>
</evidence>
<evidence type="ECO:0000256" key="1">
    <source>
        <dbReference type="SAM" id="Phobius"/>
    </source>
</evidence>
<keyword evidence="1" id="KW-1133">Transmembrane helix</keyword>
<keyword evidence="1" id="KW-0812">Transmembrane</keyword>
<dbReference type="OrthoDB" id="427333at2759"/>
<accession>A0A812REG5</accession>
<dbReference type="Proteomes" id="UP000604046">
    <property type="component" value="Unassembled WGS sequence"/>
</dbReference>
<dbReference type="EMBL" id="CAJNDS010002329">
    <property type="protein sequence ID" value="CAE7435452.1"/>
    <property type="molecule type" value="Genomic_DNA"/>
</dbReference>
<protein>
    <submittedName>
        <fullName evidence="2">Uncharacterized protein</fullName>
    </submittedName>
</protein>
<organism evidence="2 3">
    <name type="scientific">Symbiodinium natans</name>
    <dbReference type="NCBI Taxonomy" id="878477"/>
    <lineage>
        <taxon>Eukaryota</taxon>
        <taxon>Sar</taxon>
        <taxon>Alveolata</taxon>
        <taxon>Dinophyceae</taxon>
        <taxon>Suessiales</taxon>
        <taxon>Symbiodiniaceae</taxon>
        <taxon>Symbiodinium</taxon>
    </lineage>
</organism>